<evidence type="ECO:0000259" key="3">
    <source>
        <dbReference type="Pfam" id="PF01979"/>
    </source>
</evidence>
<evidence type="ECO:0000256" key="1">
    <source>
        <dbReference type="ARBA" id="ARBA00001947"/>
    </source>
</evidence>
<dbReference type="InterPro" id="IPR006680">
    <property type="entry name" value="Amidohydro-rel"/>
</dbReference>
<dbReference type="GO" id="GO:0005829">
    <property type="term" value="C:cytosol"/>
    <property type="evidence" value="ECO:0007669"/>
    <property type="project" value="TreeGrafter"/>
</dbReference>
<keyword evidence="5" id="KW-1185">Reference proteome</keyword>
<dbReference type="Pfam" id="PF01979">
    <property type="entry name" value="Amidohydro_1"/>
    <property type="match status" value="1"/>
</dbReference>
<reference evidence="4 5" key="1">
    <citation type="submission" date="2021-10" db="EMBL/GenBank/DDBJ databases">
        <authorList>
            <person name="Grouzdev D.S."/>
            <person name="Pantiukh K.S."/>
            <person name="Krutkina M.S."/>
        </authorList>
    </citation>
    <scope>NUCLEOTIDE SEQUENCE [LARGE SCALE GENOMIC DNA]</scope>
    <source>
        <strain evidence="4 5">Z-7514</strain>
    </source>
</reference>
<evidence type="ECO:0000313" key="4">
    <source>
        <dbReference type="EMBL" id="MCC3145453.1"/>
    </source>
</evidence>
<dbReference type="RefSeq" id="WP_229346157.1">
    <property type="nucleotide sequence ID" value="NZ_JAJFAT010000012.1"/>
</dbReference>
<accession>A0AAW4X0Y2</accession>
<dbReference type="GO" id="GO:0016812">
    <property type="term" value="F:hydrolase activity, acting on carbon-nitrogen (but not peptide) bonds, in cyclic amides"/>
    <property type="evidence" value="ECO:0007669"/>
    <property type="project" value="TreeGrafter"/>
</dbReference>
<dbReference type="InterPro" id="IPR011059">
    <property type="entry name" value="Metal-dep_hydrolase_composite"/>
</dbReference>
<dbReference type="PANTHER" id="PTHR11647">
    <property type="entry name" value="HYDRANTOINASE/DIHYDROPYRIMIDINASE FAMILY MEMBER"/>
    <property type="match status" value="1"/>
</dbReference>
<evidence type="ECO:0000313" key="5">
    <source>
        <dbReference type="Proteomes" id="UP001199296"/>
    </source>
</evidence>
<proteinExistence type="inferred from homology"/>
<organism evidence="4 5">
    <name type="scientific">Halanaerobium polyolivorans</name>
    <dbReference type="NCBI Taxonomy" id="2886943"/>
    <lineage>
        <taxon>Bacteria</taxon>
        <taxon>Bacillati</taxon>
        <taxon>Bacillota</taxon>
        <taxon>Clostridia</taxon>
        <taxon>Halanaerobiales</taxon>
        <taxon>Halanaerobiaceae</taxon>
        <taxon>Halanaerobium</taxon>
    </lineage>
</organism>
<evidence type="ECO:0000256" key="2">
    <source>
        <dbReference type="ARBA" id="ARBA00008829"/>
    </source>
</evidence>
<comment type="cofactor">
    <cofactor evidence="1">
        <name>Zn(2+)</name>
        <dbReference type="ChEBI" id="CHEBI:29105"/>
    </cofactor>
</comment>
<dbReference type="Proteomes" id="UP001199296">
    <property type="component" value="Unassembled WGS sequence"/>
</dbReference>
<dbReference type="PANTHER" id="PTHR11647:SF1">
    <property type="entry name" value="COLLAPSIN RESPONSE MEDIATOR PROTEIN"/>
    <property type="match status" value="1"/>
</dbReference>
<dbReference type="EMBL" id="JAJFAT010000012">
    <property type="protein sequence ID" value="MCC3145453.1"/>
    <property type="molecule type" value="Genomic_DNA"/>
</dbReference>
<dbReference type="Gene3D" id="3.20.20.140">
    <property type="entry name" value="Metal-dependent hydrolases"/>
    <property type="match status" value="1"/>
</dbReference>
<protein>
    <submittedName>
        <fullName evidence="4">Amidohydrolase family protein</fullName>
    </submittedName>
</protein>
<name>A0AAW4X0Y2_9FIRM</name>
<dbReference type="InterPro" id="IPR032466">
    <property type="entry name" value="Metal_Hydrolase"/>
</dbReference>
<dbReference type="Gene3D" id="2.30.40.10">
    <property type="entry name" value="Urease, subunit C, domain 1"/>
    <property type="match status" value="1"/>
</dbReference>
<comment type="caution">
    <text evidence="4">The sequence shown here is derived from an EMBL/GenBank/DDBJ whole genome shotgun (WGS) entry which is preliminary data.</text>
</comment>
<dbReference type="InterPro" id="IPR050378">
    <property type="entry name" value="Metallo-dep_Hydrolases_sf"/>
</dbReference>
<dbReference type="AlphaFoldDB" id="A0AAW4X0Y2"/>
<sequence length="464" mass="52006">MDKLLLKNAKLIDDKGIHNSDLLIEGEKIAAVEERGYFSQLENENKIKAIDLEGKYIFPGVIDAHTHYALHSRGTLSADDFYKGSISAAAGGVTTIIDYIDFPQDADFKRAFKERCREAEDSIIDYSFHQVIEDFDSHISKKLEDLKELALASIKIFTTYKKEGYIFDKNLYAELFARLKELKLLPTVHAEDDALIEDLEAAYKKRDLTEPAVHAAVRPSLAEKLAVLELGKAALKADIPIYIVHLSSAAGNKAVKELRNKGTDIFTETAPHYLMLDNALLKGENPQLYFMTPPLRSSYDNQKLWEAVSSNEIQIFATDHCAFTKEQKFQSESAFDILPGIPGTETLLPLIYSYGVARNYISLEKMVEMLSVNPAKIFGLYPQKGSLELGSDADLTVFDPELQKKLTAENLHSAAAYSPYKNFEVKGYPIITIRRGKIIFKDELKAEKGSGNFVKAHSSSLFKE</sequence>
<dbReference type="FunFam" id="3.20.20.140:FF:000174">
    <property type="entry name" value="Dihydropyrimidinase-related protein 2"/>
    <property type="match status" value="1"/>
</dbReference>
<dbReference type="SUPFAM" id="SSF51556">
    <property type="entry name" value="Metallo-dependent hydrolases"/>
    <property type="match status" value="1"/>
</dbReference>
<comment type="similarity">
    <text evidence="2">Belongs to the metallo-dependent hydrolases superfamily. Hydantoinase/dihydropyrimidinase family.</text>
</comment>
<feature type="domain" description="Amidohydrolase-related" evidence="3">
    <location>
        <begin position="56"/>
        <end position="438"/>
    </location>
</feature>
<dbReference type="SUPFAM" id="SSF51338">
    <property type="entry name" value="Composite domain of metallo-dependent hydrolases"/>
    <property type="match status" value="2"/>
</dbReference>
<gene>
    <name evidence="4" type="ORF">LJ207_08975</name>
</gene>